<dbReference type="PANTHER" id="PTHR42855:SF2">
    <property type="entry name" value="DRUG RESISTANCE ABC TRANSPORTER,ATP-BINDING PROTEIN"/>
    <property type="match status" value="1"/>
</dbReference>
<dbReference type="PANTHER" id="PTHR42855">
    <property type="entry name" value="ABC TRANSPORTER ATP-BINDING SUBUNIT"/>
    <property type="match status" value="1"/>
</dbReference>
<dbReference type="Pfam" id="PF00005">
    <property type="entry name" value="ABC_tran"/>
    <property type="match status" value="1"/>
</dbReference>
<gene>
    <name evidence="2" type="ORF">METZ01_LOCUS424674</name>
</gene>
<evidence type="ECO:0000259" key="1">
    <source>
        <dbReference type="Pfam" id="PF00005"/>
    </source>
</evidence>
<dbReference type="AlphaFoldDB" id="A0A382XLU3"/>
<dbReference type="Gene3D" id="3.40.50.300">
    <property type="entry name" value="P-loop containing nucleotide triphosphate hydrolases"/>
    <property type="match status" value="1"/>
</dbReference>
<proteinExistence type="predicted"/>
<feature type="non-terminal residue" evidence="2">
    <location>
        <position position="126"/>
    </location>
</feature>
<dbReference type="InterPro" id="IPR027417">
    <property type="entry name" value="P-loop_NTPase"/>
</dbReference>
<organism evidence="2">
    <name type="scientific">marine metagenome</name>
    <dbReference type="NCBI Taxonomy" id="408172"/>
    <lineage>
        <taxon>unclassified sequences</taxon>
        <taxon>metagenomes</taxon>
        <taxon>ecological metagenomes</taxon>
    </lineage>
</organism>
<dbReference type="GO" id="GO:0016887">
    <property type="term" value="F:ATP hydrolysis activity"/>
    <property type="evidence" value="ECO:0007669"/>
    <property type="project" value="InterPro"/>
</dbReference>
<dbReference type="GO" id="GO:0005524">
    <property type="term" value="F:ATP binding"/>
    <property type="evidence" value="ECO:0007669"/>
    <property type="project" value="InterPro"/>
</dbReference>
<dbReference type="InterPro" id="IPR003439">
    <property type="entry name" value="ABC_transporter-like_ATP-bd"/>
</dbReference>
<dbReference type="EMBL" id="UINC01168673">
    <property type="protein sequence ID" value="SVD71820.1"/>
    <property type="molecule type" value="Genomic_DNA"/>
</dbReference>
<evidence type="ECO:0000313" key="2">
    <source>
        <dbReference type="EMBL" id="SVD71820.1"/>
    </source>
</evidence>
<reference evidence="2" key="1">
    <citation type="submission" date="2018-05" db="EMBL/GenBank/DDBJ databases">
        <authorList>
            <person name="Lanie J.A."/>
            <person name="Ng W.-L."/>
            <person name="Kazmierczak K.M."/>
            <person name="Andrzejewski T.M."/>
            <person name="Davidsen T.M."/>
            <person name="Wayne K.J."/>
            <person name="Tettelin H."/>
            <person name="Glass J.I."/>
            <person name="Rusch D."/>
            <person name="Podicherti R."/>
            <person name="Tsui H.-C.T."/>
            <person name="Winkler M.E."/>
        </authorList>
    </citation>
    <scope>NUCLEOTIDE SEQUENCE</scope>
</reference>
<name>A0A382XLU3_9ZZZZ</name>
<protein>
    <recommendedName>
        <fullName evidence="1">ABC transporter domain-containing protein</fullName>
    </recommendedName>
</protein>
<dbReference type="SUPFAM" id="SSF52540">
    <property type="entry name" value="P-loop containing nucleoside triphosphate hydrolases"/>
    <property type="match status" value="1"/>
</dbReference>
<feature type="domain" description="ABC transporter" evidence="1">
    <location>
        <begin position="18"/>
        <end position="102"/>
    </location>
</feature>
<sequence length="126" mass="13513">MLTVSQVSKGFGPQTLFTEVSLRLLSGDRVGLVGPNGTGKTTLFSIILGESEPDSGKIELERGTRIGFLPQESAPTGEETVTELAASISPELEDIFKTLREVPDPDATERLAALEKFAELDGHNLE</sequence>
<accession>A0A382XLU3</accession>
<dbReference type="InterPro" id="IPR051309">
    <property type="entry name" value="ABCF_ATPase"/>
</dbReference>